<feature type="compositionally biased region" description="Basic residues" evidence="5">
    <location>
        <begin position="238"/>
        <end position="255"/>
    </location>
</feature>
<dbReference type="Gene3D" id="3.30.40.10">
    <property type="entry name" value="Zinc/RING finger domain, C3HC4 (zinc finger)"/>
    <property type="match status" value="1"/>
</dbReference>
<dbReference type="PROSITE" id="PS50016">
    <property type="entry name" value="ZF_PHD_2"/>
    <property type="match status" value="1"/>
</dbReference>
<reference evidence="7" key="1">
    <citation type="submission" date="2014-05" db="EMBL/GenBank/DDBJ databases">
        <title>The transcriptome of the halophilic microalga Tetraselmis sp. GSL018 isolated from the Great Salt Lake, Utah.</title>
        <authorList>
            <person name="Jinkerson R.E."/>
            <person name="D'Adamo S."/>
            <person name="Posewitz M.C."/>
        </authorList>
    </citation>
    <scope>NUCLEOTIDE SEQUENCE</scope>
    <source>
        <strain evidence="7">GSL018</strain>
    </source>
</reference>
<dbReference type="InterPro" id="IPR019786">
    <property type="entry name" value="Zinc_finger_PHD-type_CS"/>
</dbReference>
<dbReference type="InterPro" id="IPR000048">
    <property type="entry name" value="IQ_motif_EF-hand-BS"/>
</dbReference>
<dbReference type="InterPro" id="IPR001965">
    <property type="entry name" value="Znf_PHD"/>
</dbReference>
<dbReference type="PROSITE" id="PS50096">
    <property type="entry name" value="IQ"/>
    <property type="match status" value="1"/>
</dbReference>
<dbReference type="EMBL" id="GBEZ01002474">
    <property type="protein sequence ID" value="JAC82586.1"/>
    <property type="molecule type" value="Transcribed_RNA"/>
</dbReference>
<evidence type="ECO:0000256" key="1">
    <source>
        <dbReference type="ARBA" id="ARBA00022723"/>
    </source>
</evidence>
<feature type="domain" description="PHD-type" evidence="6">
    <location>
        <begin position="28"/>
        <end position="79"/>
    </location>
</feature>
<evidence type="ECO:0000256" key="4">
    <source>
        <dbReference type="PROSITE-ProRule" id="PRU00146"/>
    </source>
</evidence>
<accession>A0A061SIR1</accession>
<dbReference type="InterPro" id="IPR019787">
    <property type="entry name" value="Znf_PHD-finger"/>
</dbReference>
<name>A0A061SIR1_9CHLO</name>
<dbReference type="SUPFAM" id="SSF57903">
    <property type="entry name" value="FYVE/PHD zinc finger"/>
    <property type="match status" value="1"/>
</dbReference>
<dbReference type="InterPro" id="IPR011011">
    <property type="entry name" value="Znf_FYVE_PHD"/>
</dbReference>
<keyword evidence="2 4" id="KW-0863">Zinc-finger</keyword>
<sequence>VRHRAAVTIQRHVRGWLTRCWYVKYYDTRACCTCNSLADSEVLICDDCYEVYHLACAGYRSDFRPAPDRPWYCHFCVASKARHTVFVQRRRPNATQSLVRIHCYSEADFRRLQEMVAAPESVVSKTNERPNTALPRIIPLPKKHRSKLDESTNAKRRLSACRAETEKIALKSERLRQKVETLKAEAHSSYLGPPPPAASAQAKHIPAKPVLDFQAPESIAPTASPDNGLLATSESVKGKQRLHQGKRAKSKKRPVLPRDRLMDPLHPRQPAFPAYSESREELFRSGVFNRRGALALRASMEQWKDSLFGLDAIEQPDLYGWQRQSRFPPLDGSSP</sequence>
<evidence type="ECO:0000256" key="3">
    <source>
        <dbReference type="ARBA" id="ARBA00022833"/>
    </source>
</evidence>
<dbReference type="GO" id="GO:0008270">
    <property type="term" value="F:zinc ion binding"/>
    <property type="evidence" value="ECO:0007669"/>
    <property type="project" value="UniProtKB-KW"/>
</dbReference>
<evidence type="ECO:0000313" key="7">
    <source>
        <dbReference type="EMBL" id="JAC82586.1"/>
    </source>
</evidence>
<gene>
    <name evidence="7" type="ORF">TSPGSL018_5395</name>
</gene>
<feature type="region of interest" description="Disordered" evidence="5">
    <location>
        <begin position="218"/>
        <end position="272"/>
    </location>
</feature>
<protein>
    <recommendedName>
        <fullName evidence="6">PHD-type domain-containing protein</fullName>
    </recommendedName>
</protein>
<evidence type="ECO:0000256" key="2">
    <source>
        <dbReference type="ARBA" id="ARBA00022771"/>
    </source>
</evidence>
<dbReference type="AlphaFoldDB" id="A0A061SIR1"/>
<evidence type="ECO:0000256" key="5">
    <source>
        <dbReference type="SAM" id="MobiDB-lite"/>
    </source>
</evidence>
<dbReference type="InterPro" id="IPR013083">
    <property type="entry name" value="Znf_RING/FYVE/PHD"/>
</dbReference>
<dbReference type="PROSITE" id="PS01359">
    <property type="entry name" value="ZF_PHD_1"/>
    <property type="match status" value="1"/>
</dbReference>
<proteinExistence type="predicted"/>
<organism evidence="7">
    <name type="scientific">Tetraselmis sp. GSL018</name>
    <dbReference type="NCBI Taxonomy" id="582737"/>
    <lineage>
        <taxon>Eukaryota</taxon>
        <taxon>Viridiplantae</taxon>
        <taxon>Chlorophyta</taxon>
        <taxon>core chlorophytes</taxon>
        <taxon>Chlorodendrophyceae</taxon>
        <taxon>Chlorodendrales</taxon>
        <taxon>Chlorodendraceae</taxon>
        <taxon>Tetraselmis</taxon>
    </lineage>
</organism>
<feature type="compositionally biased region" description="Basic and acidic residues" evidence="5">
    <location>
        <begin position="256"/>
        <end position="266"/>
    </location>
</feature>
<dbReference type="SMART" id="SM00249">
    <property type="entry name" value="PHD"/>
    <property type="match status" value="1"/>
</dbReference>
<dbReference type="Pfam" id="PF00612">
    <property type="entry name" value="IQ"/>
    <property type="match status" value="1"/>
</dbReference>
<feature type="non-terminal residue" evidence="7">
    <location>
        <position position="1"/>
    </location>
</feature>
<keyword evidence="1" id="KW-0479">Metal-binding</keyword>
<dbReference type="Pfam" id="PF00628">
    <property type="entry name" value="PHD"/>
    <property type="match status" value="1"/>
</dbReference>
<evidence type="ECO:0000259" key="6">
    <source>
        <dbReference type="PROSITE" id="PS50016"/>
    </source>
</evidence>
<keyword evidence="3" id="KW-0862">Zinc</keyword>